<gene>
    <name evidence="2" type="ORF">EF294_11855</name>
</gene>
<evidence type="ECO:0000313" key="2">
    <source>
        <dbReference type="EMBL" id="RPA60091.1"/>
    </source>
</evidence>
<evidence type="ECO:0000313" key="3">
    <source>
        <dbReference type="Proteomes" id="UP000267536"/>
    </source>
</evidence>
<dbReference type="PANTHER" id="PTHR43433">
    <property type="entry name" value="HYDROLASE, ALPHA/BETA FOLD FAMILY PROTEIN"/>
    <property type="match status" value="1"/>
</dbReference>
<dbReference type="AlphaFoldDB" id="A0A3N4GLW5"/>
<dbReference type="Pfam" id="PF00561">
    <property type="entry name" value="Abhydrolase_1"/>
    <property type="match status" value="1"/>
</dbReference>
<dbReference type="PANTHER" id="PTHR43433:SF10">
    <property type="entry name" value="AB HYDROLASE-1 DOMAIN-CONTAINING PROTEIN"/>
    <property type="match status" value="1"/>
</dbReference>
<keyword evidence="2" id="KW-0378">Hydrolase</keyword>
<name>A0A3N4GLW5_9ACTN</name>
<evidence type="ECO:0000259" key="1">
    <source>
        <dbReference type="Pfam" id="PF00561"/>
    </source>
</evidence>
<proteinExistence type="predicted"/>
<sequence length="315" mass="33291">MMGIARPKIEGSVAVEAGRRRIGFAEFGSATGRAVIWLHGTPGARRQIPTEARAYAAEHDIRLIGLDRPGIGSSTAHRYGCVAEFSDDLEPVLEALGIDRCAVIGMSGGGPYALATAHALPDRVMVAGIVGGVAPTVGADAIGGGAMALGSLLAPAVRVAGAPLGKVLSSALGVAAPIANPAIRLYGRFSPRADRELLARPEFRAMFLDDLLHGGSRRMEAPFADVVVFAQDWGFRVGDVTTPVRWWHGDHDHIIPYSHGIHMVSLLPDAKLFELPGESHLSALGMSRQILAELLSVWDDAERTPMMPAGPLIEP</sequence>
<dbReference type="Gene3D" id="3.40.50.1820">
    <property type="entry name" value="alpha/beta hydrolase"/>
    <property type="match status" value="1"/>
</dbReference>
<feature type="domain" description="AB hydrolase-1" evidence="1">
    <location>
        <begin position="34"/>
        <end position="124"/>
    </location>
</feature>
<dbReference type="GO" id="GO:0016787">
    <property type="term" value="F:hydrolase activity"/>
    <property type="evidence" value="ECO:0007669"/>
    <property type="project" value="UniProtKB-KW"/>
</dbReference>
<dbReference type="SUPFAM" id="SSF53474">
    <property type="entry name" value="alpha/beta-Hydrolases"/>
    <property type="match status" value="1"/>
</dbReference>
<dbReference type="OrthoDB" id="9800988at2"/>
<dbReference type="EMBL" id="RKMH01000008">
    <property type="protein sequence ID" value="RPA60091.1"/>
    <property type="molecule type" value="Genomic_DNA"/>
</dbReference>
<organism evidence="2 3">
    <name type="scientific">Gordonia oryzae</name>
    <dbReference type="NCBI Taxonomy" id="2487349"/>
    <lineage>
        <taxon>Bacteria</taxon>
        <taxon>Bacillati</taxon>
        <taxon>Actinomycetota</taxon>
        <taxon>Actinomycetes</taxon>
        <taxon>Mycobacteriales</taxon>
        <taxon>Gordoniaceae</taxon>
        <taxon>Gordonia</taxon>
    </lineage>
</organism>
<dbReference type="RefSeq" id="WP_123929866.1">
    <property type="nucleotide sequence ID" value="NZ_JBPSDP010000007.1"/>
</dbReference>
<dbReference type="InterPro" id="IPR029058">
    <property type="entry name" value="AB_hydrolase_fold"/>
</dbReference>
<dbReference type="InterPro" id="IPR050471">
    <property type="entry name" value="AB_hydrolase"/>
</dbReference>
<keyword evidence="3" id="KW-1185">Reference proteome</keyword>
<comment type="caution">
    <text evidence="2">The sequence shown here is derived from an EMBL/GenBank/DDBJ whole genome shotgun (WGS) entry which is preliminary data.</text>
</comment>
<protein>
    <submittedName>
        <fullName evidence="2">Alpha/beta hydrolase</fullName>
    </submittedName>
</protein>
<dbReference type="Proteomes" id="UP000267536">
    <property type="component" value="Unassembled WGS sequence"/>
</dbReference>
<reference evidence="2 3" key="1">
    <citation type="submission" date="2018-11" db="EMBL/GenBank/DDBJ databases">
        <title>Draft genome sequence of Gordonia sp. RS15-1S isolated from rice stems.</title>
        <authorList>
            <person name="Muangham S."/>
        </authorList>
    </citation>
    <scope>NUCLEOTIDE SEQUENCE [LARGE SCALE GENOMIC DNA]</scope>
    <source>
        <strain evidence="2 3">RS15-1S</strain>
    </source>
</reference>
<dbReference type="InterPro" id="IPR000073">
    <property type="entry name" value="AB_hydrolase_1"/>
</dbReference>
<accession>A0A3N4GLW5</accession>